<reference evidence="7 8" key="1">
    <citation type="submission" date="2019-06" db="EMBL/GenBank/DDBJ databases">
        <authorList>
            <person name="Jiang L."/>
        </authorList>
    </citation>
    <scope>NUCLEOTIDE SEQUENCE [LARGE SCALE GENOMIC DNA]</scope>
    <source>
        <strain evidence="7 8">YIM 48858</strain>
    </source>
</reference>
<sequence>MTDAALPRPRRLSRLLRVNPIWLVLLILIGAIVALNPDFTEPQGYMNFLRRAAPLCILAAGQVFVLTSGGFDLSVGSTITLTVVGASMLLYNNEAATWWVILAMLGAGGVIGLVNGLVVALLRVPSLIATLGTMITVSGIGLMWSGGAPRGYLTDGFRAAGRFMWRDVPVIGLLPAALLVLIGGGAVLWWLMHGTNYGRLLHAVGDNPEAARLAGVPVARVRVLAFVVSSLSAVVAGILLGGFSGVSLDVGTGYELQAITAAVLGGTQLLGGRGAVGAALGGALTLTAIFTLLNFLGLPQPVREVVQGLILISAVALAVCRRDA</sequence>
<feature type="transmembrane region" description="Helical" evidence="6">
    <location>
        <begin position="20"/>
        <end position="36"/>
    </location>
</feature>
<keyword evidence="3 6" id="KW-0812">Transmembrane</keyword>
<comment type="caution">
    <text evidence="7">The sequence shown here is derived from an EMBL/GenBank/DDBJ whole genome shotgun (WGS) entry which is preliminary data.</text>
</comment>
<comment type="subcellular location">
    <subcellularLocation>
        <location evidence="1">Cell membrane</location>
        <topology evidence="1">Multi-pass membrane protein</topology>
    </subcellularLocation>
</comment>
<dbReference type="RefSeq" id="WP_139083437.1">
    <property type="nucleotide sequence ID" value="NZ_VDFV01000053.1"/>
</dbReference>
<accession>A0A5C4NBM1</accession>
<keyword evidence="4 6" id="KW-1133">Transmembrane helix</keyword>
<feature type="transmembrane region" description="Helical" evidence="6">
    <location>
        <begin position="98"/>
        <end position="121"/>
    </location>
</feature>
<evidence type="ECO:0000256" key="2">
    <source>
        <dbReference type="ARBA" id="ARBA00022475"/>
    </source>
</evidence>
<dbReference type="GO" id="GO:0022857">
    <property type="term" value="F:transmembrane transporter activity"/>
    <property type="evidence" value="ECO:0007669"/>
    <property type="project" value="InterPro"/>
</dbReference>
<dbReference type="Pfam" id="PF02653">
    <property type="entry name" value="BPD_transp_2"/>
    <property type="match status" value="1"/>
</dbReference>
<evidence type="ECO:0000256" key="5">
    <source>
        <dbReference type="ARBA" id="ARBA00023136"/>
    </source>
</evidence>
<feature type="transmembrane region" description="Helical" evidence="6">
    <location>
        <begin position="127"/>
        <end position="147"/>
    </location>
</feature>
<evidence type="ECO:0000256" key="3">
    <source>
        <dbReference type="ARBA" id="ARBA00022692"/>
    </source>
</evidence>
<evidence type="ECO:0000313" key="7">
    <source>
        <dbReference type="EMBL" id="TNC63102.1"/>
    </source>
</evidence>
<dbReference type="PANTHER" id="PTHR32196">
    <property type="entry name" value="ABC TRANSPORTER PERMEASE PROTEIN YPHD-RELATED-RELATED"/>
    <property type="match status" value="1"/>
</dbReference>
<gene>
    <name evidence="7" type="ORF">FHG71_19855</name>
</gene>
<dbReference type="CDD" id="cd06579">
    <property type="entry name" value="TM_PBP1_transp_AraH_like"/>
    <property type="match status" value="1"/>
</dbReference>
<feature type="transmembrane region" description="Helical" evidence="6">
    <location>
        <begin position="275"/>
        <end position="296"/>
    </location>
</feature>
<keyword evidence="8" id="KW-1185">Reference proteome</keyword>
<evidence type="ECO:0000256" key="1">
    <source>
        <dbReference type="ARBA" id="ARBA00004651"/>
    </source>
</evidence>
<dbReference type="GO" id="GO:0005886">
    <property type="term" value="C:plasma membrane"/>
    <property type="evidence" value="ECO:0007669"/>
    <property type="project" value="UniProtKB-SubCell"/>
</dbReference>
<evidence type="ECO:0000313" key="8">
    <source>
        <dbReference type="Proteomes" id="UP000305709"/>
    </source>
</evidence>
<proteinExistence type="predicted"/>
<dbReference type="EMBL" id="VDFV01000053">
    <property type="protein sequence ID" value="TNC63102.1"/>
    <property type="molecule type" value="Genomic_DNA"/>
</dbReference>
<dbReference type="InterPro" id="IPR001851">
    <property type="entry name" value="ABC_transp_permease"/>
</dbReference>
<feature type="transmembrane region" description="Helical" evidence="6">
    <location>
        <begin position="168"/>
        <end position="192"/>
    </location>
</feature>
<protein>
    <submittedName>
        <fullName evidence="7">ABC transporter permease</fullName>
    </submittedName>
</protein>
<dbReference type="OrthoDB" id="192433at2"/>
<feature type="transmembrane region" description="Helical" evidence="6">
    <location>
        <begin position="223"/>
        <end position="243"/>
    </location>
</feature>
<organism evidence="7 8">
    <name type="scientific">Rubellimicrobium roseum</name>
    <dbReference type="NCBI Taxonomy" id="687525"/>
    <lineage>
        <taxon>Bacteria</taxon>
        <taxon>Pseudomonadati</taxon>
        <taxon>Pseudomonadota</taxon>
        <taxon>Alphaproteobacteria</taxon>
        <taxon>Rhodobacterales</taxon>
        <taxon>Roseobacteraceae</taxon>
        <taxon>Rubellimicrobium</taxon>
    </lineage>
</organism>
<keyword evidence="5 6" id="KW-0472">Membrane</keyword>
<keyword evidence="2" id="KW-1003">Cell membrane</keyword>
<dbReference type="AlphaFoldDB" id="A0A5C4NBM1"/>
<name>A0A5C4NBM1_9RHOB</name>
<evidence type="ECO:0000256" key="4">
    <source>
        <dbReference type="ARBA" id="ARBA00022989"/>
    </source>
</evidence>
<dbReference type="Proteomes" id="UP000305709">
    <property type="component" value="Unassembled WGS sequence"/>
</dbReference>
<evidence type="ECO:0000256" key="6">
    <source>
        <dbReference type="SAM" id="Phobius"/>
    </source>
</evidence>